<proteinExistence type="predicted"/>
<dbReference type="Pfam" id="PF00024">
    <property type="entry name" value="PAN_1"/>
    <property type="match status" value="1"/>
</dbReference>
<feature type="chain" id="PRO_5043552674" description="Apple domain-containing protein" evidence="1">
    <location>
        <begin position="22"/>
        <end position="132"/>
    </location>
</feature>
<dbReference type="AlphaFoldDB" id="A0AAV9JBV6"/>
<keyword evidence="1" id="KW-0732">Signal</keyword>
<dbReference type="Gene3D" id="3.50.4.10">
    <property type="entry name" value="Hepatocyte Growth Factor"/>
    <property type="match status" value="1"/>
</dbReference>
<dbReference type="Proteomes" id="UP001324427">
    <property type="component" value="Unassembled WGS sequence"/>
</dbReference>
<feature type="domain" description="Apple" evidence="2">
    <location>
        <begin position="74"/>
        <end position="116"/>
    </location>
</feature>
<evidence type="ECO:0000313" key="3">
    <source>
        <dbReference type="EMBL" id="KAK4542620.1"/>
    </source>
</evidence>
<gene>
    <name evidence="3" type="ORF">LTR36_006668</name>
</gene>
<evidence type="ECO:0000259" key="2">
    <source>
        <dbReference type="Pfam" id="PF00024"/>
    </source>
</evidence>
<sequence>MLASIVKIISVAALGFASISSTTPVDLSTLDLEKRGGWTSQSTCPSGDGQEYDGPKGGAWIVRCGMDTVATTFIQQIQTDNFIDCIQACGANANCGRVTYTADVGGSGPCYLKTGGGPLTSSAGRKVATKRN</sequence>
<dbReference type="EMBL" id="JAVFHQ010000040">
    <property type="protein sequence ID" value="KAK4542620.1"/>
    <property type="molecule type" value="Genomic_DNA"/>
</dbReference>
<keyword evidence="4" id="KW-1185">Reference proteome</keyword>
<accession>A0AAV9JBV6</accession>
<evidence type="ECO:0000313" key="4">
    <source>
        <dbReference type="Proteomes" id="UP001324427"/>
    </source>
</evidence>
<organism evidence="3 4">
    <name type="scientific">Oleoguttula mirabilis</name>
    <dbReference type="NCBI Taxonomy" id="1507867"/>
    <lineage>
        <taxon>Eukaryota</taxon>
        <taxon>Fungi</taxon>
        <taxon>Dikarya</taxon>
        <taxon>Ascomycota</taxon>
        <taxon>Pezizomycotina</taxon>
        <taxon>Dothideomycetes</taxon>
        <taxon>Dothideomycetidae</taxon>
        <taxon>Mycosphaerellales</taxon>
        <taxon>Teratosphaeriaceae</taxon>
        <taxon>Oleoguttula</taxon>
    </lineage>
</organism>
<reference evidence="3 4" key="1">
    <citation type="submission" date="2021-11" db="EMBL/GenBank/DDBJ databases">
        <title>Black yeast isolated from Biological Soil Crust.</title>
        <authorList>
            <person name="Kurbessoian T."/>
        </authorList>
    </citation>
    <scope>NUCLEOTIDE SEQUENCE [LARGE SCALE GENOMIC DNA]</scope>
    <source>
        <strain evidence="3 4">CCFEE 5522</strain>
    </source>
</reference>
<feature type="signal peptide" evidence="1">
    <location>
        <begin position="1"/>
        <end position="21"/>
    </location>
</feature>
<evidence type="ECO:0000256" key="1">
    <source>
        <dbReference type="SAM" id="SignalP"/>
    </source>
</evidence>
<comment type="caution">
    <text evidence="3">The sequence shown here is derived from an EMBL/GenBank/DDBJ whole genome shotgun (WGS) entry which is preliminary data.</text>
</comment>
<name>A0AAV9JBV6_9PEZI</name>
<dbReference type="InterPro" id="IPR003609">
    <property type="entry name" value="Pan_app"/>
</dbReference>
<protein>
    <recommendedName>
        <fullName evidence="2">Apple domain-containing protein</fullName>
    </recommendedName>
</protein>